<organism evidence="1">
    <name type="scientific">Aphanomyces invadans</name>
    <dbReference type="NCBI Taxonomy" id="157072"/>
    <lineage>
        <taxon>Eukaryota</taxon>
        <taxon>Sar</taxon>
        <taxon>Stramenopiles</taxon>
        <taxon>Oomycota</taxon>
        <taxon>Saprolegniomycetes</taxon>
        <taxon>Saprolegniales</taxon>
        <taxon>Verrucalvaceae</taxon>
        <taxon>Aphanomyces</taxon>
    </lineage>
</organism>
<gene>
    <name evidence="1" type="ORF">H310_08391</name>
</gene>
<dbReference type="GeneID" id="20085441"/>
<protein>
    <submittedName>
        <fullName evidence="1">Uncharacterized protein</fullName>
    </submittedName>
</protein>
<dbReference type="VEuPathDB" id="FungiDB:H310_08391"/>
<evidence type="ECO:0000313" key="1">
    <source>
        <dbReference type="EMBL" id="ETV98899.1"/>
    </source>
</evidence>
<dbReference type="EMBL" id="KI913968">
    <property type="protein sequence ID" value="ETV98899.1"/>
    <property type="molecule type" value="Genomic_DNA"/>
</dbReference>
<dbReference type="PANTHER" id="PTHR33889:SF7">
    <property type="entry name" value="OS04G0681850 PROTEIN"/>
    <property type="match status" value="1"/>
</dbReference>
<dbReference type="RefSeq" id="XP_008872327.1">
    <property type="nucleotide sequence ID" value="XM_008874105.1"/>
</dbReference>
<proteinExistence type="predicted"/>
<reference evidence="1" key="1">
    <citation type="submission" date="2013-12" db="EMBL/GenBank/DDBJ databases">
        <title>The Genome Sequence of Aphanomyces invadans NJM9701.</title>
        <authorList>
            <consortium name="The Broad Institute Genomics Platform"/>
            <person name="Russ C."/>
            <person name="Tyler B."/>
            <person name="van West P."/>
            <person name="Dieguez-Uribeondo J."/>
            <person name="Young S.K."/>
            <person name="Zeng Q."/>
            <person name="Gargeya S."/>
            <person name="Fitzgerald M."/>
            <person name="Abouelleil A."/>
            <person name="Alvarado L."/>
            <person name="Chapman S.B."/>
            <person name="Gainer-Dewar J."/>
            <person name="Goldberg J."/>
            <person name="Griggs A."/>
            <person name="Gujja S."/>
            <person name="Hansen M."/>
            <person name="Howarth C."/>
            <person name="Imamovic A."/>
            <person name="Ireland A."/>
            <person name="Larimer J."/>
            <person name="McCowan C."/>
            <person name="Murphy C."/>
            <person name="Pearson M."/>
            <person name="Poon T.W."/>
            <person name="Priest M."/>
            <person name="Roberts A."/>
            <person name="Saif S."/>
            <person name="Shea T."/>
            <person name="Sykes S."/>
            <person name="Wortman J."/>
            <person name="Nusbaum C."/>
            <person name="Birren B."/>
        </authorList>
    </citation>
    <scope>NUCLEOTIDE SEQUENCE [LARGE SCALE GENOMIC DNA]</scope>
    <source>
        <strain evidence="1">NJM9701</strain>
    </source>
</reference>
<dbReference type="PANTHER" id="PTHR33889">
    <property type="entry name" value="OS04G0681850 PROTEIN"/>
    <property type="match status" value="1"/>
</dbReference>
<accession>A0A024TY63</accession>
<sequence>MVDVAKDFGVARSKIRNVWVRASVNVLDPRQPCSDVAARVKGRVGRKQVHQSIVERLRAIPKARLTTFRSVAAVMKVPKSTLHRYYKKGMFVKYSSVLKPALTDANKMVRLKWALDAIKLGQSQQAGWDFGVVASQCDA</sequence>
<dbReference type="AlphaFoldDB" id="A0A024TY63"/>
<dbReference type="OrthoDB" id="1734867at2759"/>
<name>A0A024TY63_9STRA</name>